<dbReference type="PRINTS" id="PR00080">
    <property type="entry name" value="SDRFAMILY"/>
</dbReference>
<sequence length="277" mass="29108">MSSKATDGVALIIGGASGIGQNAGFSFAESGAEGVIFADINEEEAQISAEKSKGFAINPKYRAFSIHVDVTDAVSVQKMVETVIKEFGRIDYNVNSAGIGTKSMAGIADIDINEFDNLLNVNMRGTMLCTRAVSKAMLAQDPREFQGRYGSRSLGRGCIVNLGSGNSYVVIPGKTSYTTAKHAVIGITKTAAVDYAAHGIRINAVCPSWVEGPMTDHEGAINPHLGAIIKAVVPIQRMAKPDEVADAILFLCSPAASYITGVGLMMDAGASLTVRLF</sequence>
<evidence type="ECO:0000256" key="1">
    <source>
        <dbReference type="ARBA" id="ARBA00006484"/>
    </source>
</evidence>
<organism evidence="4 5">
    <name type="scientific">Lachnellula suecica</name>
    <dbReference type="NCBI Taxonomy" id="602035"/>
    <lineage>
        <taxon>Eukaryota</taxon>
        <taxon>Fungi</taxon>
        <taxon>Dikarya</taxon>
        <taxon>Ascomycota</taxon>
        <taxon>Pezizomycotina</taxon>
        <taxon>Leotiomycetes</taxon>
        <taxon>Helotiales</taxon>
        <taxon>Lachnaceae</taxon>
        <taxon>Lachnellula</taxon>
    </lineage>
</organism>
<keyword evidence="5" id="KW-1185">Reference proteome</keyword>
<dbReference type="EMBL" id="QGMK01000117">
    <property type="protein sequence ID" value="TVY84114.1"/>
    <property type="molecule type" value="Genomic_DNA"/>
</dbReference>
<dbReference type="SUPFAM" id="SSF51735">
    <property type="entry name" value="NAD(P)-binding Rossmann-fold domains"/>
    <property type="match status" value="1"/>
</dbReference>
<dbReference type="PROSITE" id="PS00061">
    <property type="entry name" value="ADH_SHORT"/>
    <property type="match status" value="1"/>
</dbReference>
<dbReference type="OrthoDB" id="5840532at2759"/>
<comment type="caution">
    <text evidence="4">The sequence shown here is derived from an EMBL/GenBank/DDBJ whole genome shotgun (WGS) entry which is preliminary data.</text>
</comment>
<dbReference type="Pfam" id="PF13561">
    <property type="entry name" value="adh_short_C2"/>
    <property type="match status" value="1"/>
</dbReference>
<dbReference type="FunFam" id="3.40.50.720:FF:000084">
    <property type="entry name" value="Short-chain dehydrogenase reductase"/>
    <property type="match status" value="1"/>
</dbReference>
<evidence type="ECO:0000313" key="4">
    <source>
        <dbReference type="EMBL" id="TVY84114.1"/>
    </source>
</evidence>
<dbReference type="AlphaFoldDB" id="A0A8T9CK13"/>
<evidence type="ECO:0000256" key="3">
    <source>
        <dbReference type="ARBA" id="ARBA00023002"/>
    </source>
</evidence>
<dbReference type="PANTHER" id="PTHR24321:SF12">
    <property type="entry name" value="SHORT-CHAIN DEHYDROGENASE_REDUCTASE FAMILY, PUTATIVE (AFU_ORTHOLOGUE AFUA_5G14340)-RELATED"/>
    <property type="match status" value="1"/>
</dbReference>
<accession>A0A8T9CK13</accession>
<dbReference type="InterPro" id="IPR036291">
    <property type="entry name" value="NAD(P)-bd_dom_sf"/>
</dbReference>
<evidence type="ECO:0000313" key="5">
    <source>
        <dbReference type="Proteomes" id="UP000469558"/>
    </source>
</evidence>
<dbReference type="InterPro" id="IPR020904">
    <property type="entry name" value="Sc_DH/Rdtase_CS"/>
</dbReference>
<dbReference type="GO" id="GO:0009688">
    <property type="term" value="P:abscisic acid biosynthetic process"/>
    <property type="evidence" value="ECO:0007669"/>
    <property type="project" value="UniProtKB-ARBA"/>
</dbReference>
<dbReference type="PRINTS" id="PR00081">
    <property type="entry name" value="GDHRDH"/>
</dbReference>
<dbReference type="Proteomes" id="UP000469558">
    <property type="component" value="Unassembled WGS sequence"/>
</dbReference>
<reference evidence="4 5" key="1">
    <citation type="submission" date="2018-05" db="EMBL/GenBank/DDBJ databases">
        <title>Genome sequencing and assembly of the regulated plant pathogen Lachnellula willkommii and related sister species for the development of diagnostic species identification markers.</title>
        <authorList>
            <person name="Giroux E."/>
            <person name="Bilodeau G."/>
        </authorList>
    </citation>
    <scope>NUCLEOTIDE SEQUENCE [LARGE SCALE GENOMIC DNA]</scope>
    <source>
        <strain evidence="4 5">CBS 268.59</strain>
    </source>
</reference>
<proteinExistence type="inferred from homology"/>
<keyword evidence="2" id="KW-0521">NADP</keyword>
<dbReference type="CDD" id="cd05233">
    <property type="entry name" value="SDR_c"/>
    <property type="match status" value="1"/>
</dbReference>
<evidence type="ECO:0000256" key="2">
    <source>
        <dbReference type="ARBA" id="ARBA00022857"/>
    </source>
</evidence>
<dbReference type="Gene3D" id="3.40.50.720">
    <property type="entry name" value="NAD(P)-binding Rossmann-like Domain"/>
    <property type="match status" value="1"/>
</dbReference>
<comment type="similarity">
    <text evidence="1">Belongs to the short-chain dehydrogenases/reductases (SDR) family.</text>
</comment>
<dbReference type="PANTHER" id="PTHR24321">
    <property type="entry name" value="DEHYDROGENASES, SHORT CHAIN"/>
    <property type="match status" value="1"/>
</dbReference>
<gene>
    <name evidence="4" type="primary">xecD_3</name>
    <name evidence="4" type="ORF">LSUE1_G002090</name>
</gene>
<dbReference type="GO" id="GO:0016491">
    <property type="term" value="F:oxidoreductase activity"/>
    <property type="evidence" value="ECO:0007669"/>
    <property type="project" value="UniProtKB-KW"/>
</dbReference>
<protein>
    <submittedName>
        <fullName evidence="4">2-(R)-hydroxypropyl-CoM dehydrogenase</fullName>
    </submittedName>
</protein>
<name>A0A8T9CK13_9HELO</name>
<keyword evidence="3" id="KW-0560">Oxidoreductase</keyword>
<dbReference type="InterPro" id="IPR002347">
    <property type="entry name" value="SDR_fam"/>
</dbReference>